<feature type="transmembrane region" description="Helical" evidence="7">
    <location>
        <begin position="170"/>
        <end position="187"/>
    </location>
</feature>
<feature type="transmembrane region" description="Helical" evidence="7">
    <location>
        <begin position="257"/>
        <end position="275"/>
    </location>
</feature>
<evidence type="ECO:0000256" key="1">
    <source>
        <dbReference type="ARBA" id="ARBA00004651"/>
    </source>
</evidence>
<evidence type="ECO:0000256" key="7">
    <source>
        <dbReference type="SAM" id="Phobius"/>
    </source>
</evidence>
<feature type="transmembrane region" description="Helical" evidence="7">
    <location>
        <begin position="43"/>
        <end position="63"/>
    </location>
</feature>
<organism evidence="9 10">
    <name type="scientific">Melghirimyces algeriensis</name>
    <dbReference type="NCBI Taxonomy" id="910412"/>
    <lineage>
        <taxon>Bacteria</taxon>
        <taxon>Bacillati</taxon>
        <taxon>Bacillota</taxon>
        <taxon>Bacilli</taxon>
        <taxon>Bacillales</taxon>
        <taxon>Thermoactinomycetaceae</taxon>
        <taxon>Melghirimyces</taxon>
    </lineage>
</organism>
<reference evidence="9 10" key="1">
    <citation type="submission" date="2017-05" db="EMBL/GenBank/DDBJ databases">
        <authorList>
            <person name="Varghese N."/>
            <person name="Submissions S."/>
        </authorList>
    </citation>
    <scope>NUCLEOTIDE SEQUENCE [LARGE SCALE GENOMIC DNA]</scope>
    <source>
        <strain evidence="9 10">DSM 45474</strain>
    </source>
</reference>
<dbReference type="Pfam" id="PF07690">
    <property type="entry name" value="MFS_1"/>
    <property type="match status" value="1"/>
</dbReference>
<feature type="transmembrane region" description="Helical" evidence="7">
    <location>
        <begin position="98"/>
        <end position="121"/>
    </location>
</feature>
<evidence type="ECO:0000256" key="4">
    <source>
        <dbReference type="ARBA" id="ARBA00022692"/>
    </source>
</evidence>
<feature type="transmembrane region" description="Helical" evidence="7">
    <location>
        <begin position="374"/>
        <end position="394"/>
    </location>
</feature>
<accession>A0A521CF01</accession>
<dbReference type="GO" id="GO:0022857">
    <property type="term" value="F:transmembrane transporter activity"/>
    <property type="evidence" value="ECO:0007669"/>
    <property type="project" value="InterPro"/>
</dbReference>
<feature type="transmembrane region" description="Helical" evidence="7">
    <location>
        <begin position="287"/>
        <end position="304"/>
    </location>
</feature>
<gene>
    <name evidence="9" type="ORF">SAMN06264849_103326</name>
</gene>
<dbReference type="PROSITE" id="PS50850">
    <property type="entry name" value="MFS"/>
    <property type="match status" value="1"/>
</dbReference>
<dbReference type="EMBL" id="FXTI01000003">
    <property type="protein sequence ID" value="SMO57998.1"/>
    <property type="molecule type" value="Genomic_DNA"/>
</dbReference>
<dbReference type="CDD" id="cd06173">
    <property type="entry name" value="MFS_MefA_like"/>
    <property type="match status" value="1"/>
</dbReference>
<dbReference type="AlphaFoldDB" id="A0A521CF01"/>
<dbReference type="Proteomes" id="UP000315636">
    <property type="component" value="Unassembled WGS sequence"/>
</dbReference>
<evidence type="ECO:0000313" key="10">
    <source>
        <dbReference type="Proteomes" id="UP000315636"/>
    </source>
</evidence>
<proteinExistence type="predicted"/>
<dbReference type="GO" id="GO:0005886">
    <property type="term" value="C:plasma membrane"/>
    <property type="evidence" value="ECO:0007669"/>
    <property type="project" value="UniProtKB-SubCell"/>
</dbReference>
<keyword evidence="2" id="KW-0813">Transport</keyword>
<evidence type="ECO:0000256" key="3">
    <source>
        <dbReference type="ARBA" id="ARBA00022475"/>
    </source>
</evidence>
<dbReference type="Gene3D" id="1.20.1250.20">
    <property type="entry name" value="MFS general substrate transporter like domains"/>
    <property type="match status" value="1"/>
</dbReference>
<name>A0A521CF01_9BACL</name>
<dbReference type="RefSeq" id="WP_142505049.1">
    <property type="nucleotide sequence ID" value="NZ_FXTI01000003.1"/>
</dbReference>
<sequence length="415" mass="45386">MTKVYKNKAFMFILSSHFIHKIGEALYDLAIPLLILYATGSSVLMGTMYALGFMAEFLVGFFGGSIIDSVNRKKLLITISLLQTLFISILPLSANLGFFNVIFIFVVAFILDMCIALYRIVDISIVPQLLDKKELPQANGYMQMAISSAEAVGPAISGLLIAIAGLFGSLWINVGTFLLLLSTLSLIRYQTIEQKTGVSNPKQIWSSSVEGLLYTLKNKLFRTILIWNLFVNFGLSGAVLMILFHVKEVIGLSSTEIGLVMTMSAIGGIISGLIFSRIQSMFNSGRLLLVSSLVVSLALFSFPFQIHWFFAGTSVCVLMFSIGINSRLIHMLFQLNVPDNMLGRVLSASRLISTMLAPLSVMIAGWITEVYQSTYVFAGGGVIIVLSTLIAFTTKLKSANWGIKQSSLSQETSAP</sequence>
<dbReference type="InterPro" id="IPR011701">
    <property type="entry name" value="MFS"/>
</dbReference>
<keyword evidence="10" id="KW-1185">Reference proteome</keyword>
<dbReference type="SUPFAM" id="SSF103473">
    <property type="entry name" value="MFS general substrate transporter"/>
    <property type="match status" value="1"/>
</dbReference>
<keyword evidence="6 7" id="KW-0472">Membrane</keyword>
<keyword evidence="4 7" id="KW-0812">Transmembrane</keyword>
<keyword evidence="5 7" id="KW-1133">Transmembrane helix</keyword>
<dbReference type="OrthoDB" id="2276409at2"/>
<dbReference type="InterPro" id="IPR020846">
    <property type="entry name" value="MFS_dom"/>
</dbReference>
<feature type="transmembrane region" description="Helical" evidence="7">
    <location>
        <begin position="310"/>
        <end position="333"/>
    </location>
</feature>
<evidence type="ECO:0000256" key="2">
    <source>
        <dbReference type="ARBA" id="ARBA00022448"/>
    </source>
</evidence>
<dbReference type="InterPro" id="IPR036259">
    <property type="entry name" value="MFS_trans_sf"/>
</dbReference>
<evidence type="ECO:0000313" key="9">
    <source>
        <dbReference type="EMBL" id="SMO57998.1"/>
    </source>
</evidence>
<comment type="subcellular location">
    <subcellularLocation>
        <location evidence="1">Cell membrane</location>
        <topology evidence="1">Multi-pass membrane protein</topology>
    </subcellularLocation>
</comment>
<feature type="domain" description="Major facilitator superfamily (MFS) profile" evidence="8">
    <location>
        <begin position="9"/>
        <end position="399"/>
    </location>
</feature>
<evidence type="ECO:0000259" key="8">
    <source>
        <dbReference type="PROSITE" id="PS50850"/>
    </source>
</evidence>
<evidence type="ECO:0000256" key="5">
    <source>
        <dbReference type="ARBA" id="ARBA00022989"/>
    </source>
</evidence>
<dbReference type="PANTHER" id="PTHR23513:SF6">
    <property type="entry name" value="MAJOR FACILITATOR SUPERFAMILY ASSOCIATED DOMAIN-CONTAINING PROTEIN"/>
    <property type="match status" value="1"/>
</dbReference>
<feature type="transmembrane region" description="Helical" evidence="7">
    <location>
        <begin position="75"/>
        <end position="92"/>
    </location>
</feature>
<dbReference type="PANTHER" id="PTHR23513">
    <property type="entry name" value="INTEGRAL MEMBRANE EFFLUX PROTEIN-RELATED"/>
    <property type="match status" value="1"/>
</dbReference>
<protein>
    <submittedName>
        <fullName evidence="9">Transmembrane secretion effector</fullName>
    </submittedName>
</protein>
<feature type="transmembrane region" description="Helical" evidence="7">
    <location>
        <begin position="224"/>
        <end position="245"/>
    </location>
</feature>
<keyword evidence="3" id="KW-1003">Cell membrane</keyword>
<evidence type="ECO:0000256" key="6">
    <source>
        <dbReference type="ARBA" id="ARBA00023136"/>
    </source>
</evidence>
<feature type="transmembrane region" description="Helical" evidence="7">
    <location>
        <begin position="345"/>
        <end position="368"/>
    </location>
</feature>